<proteinExistence type="predicted"/>
<name>A0A0U9H998_9BACI</name>
<dbReference type="SUPFAM" id="SSF54637">
    <property type="entry name" value="Thioesterase/thiol ester dehydrase-isomerase"/>
    <property type="match status" value="1"/>
</dbReference>
<dbReference type="CDD" id="cd00586">
    <property type="entry name" value="4HBT"/>
    <property type="match status" value="1"/>
</dbReference>
<dbReference type="OrthoDB" id="6117985at2"/>
<comment type="caution">
    <text evidence="1">The sequence shown here is derived from an EMBL/GenBank/DDBJ whole genome shotgun (WGS) entry which is preliminary data.</text>
</comment>
<protein>
    <submittedName>
        <fullName evidence="1">L-carnitine dehydrogenase</fullName>
    </submittedName>
</protein>
<dbReference type="EMBL" id="BBXV01000042">
    <property type="protein sequence ID" value="GAQ19255.1"/>
    <property type="molecule type" value="Genomic_DNA"/>
</dbReference>
<dbReference type="AlphaFoldDB" id="A0A0U9H998"/>
<evidence type="ECO:0000313" key="1">
    <source>
        <dbReference type="EMBL" id="GAQ19255.1"/>
    </source>
</evidence>
<organism evidence="1 2">
    <name type="scientific">Oceanobacillus picturae</name>
    <dbReference type="NCBI Taxonomy" id="171693"/>
    <lineage>
        <taxon>Bacteria</taxon>
        <taxon>Bacillati</taxon>
        <taxon>Bacillota</taxon>
        <taxon>Bacilli</taxon>
        <taxon>Bacillales</taxon>
        <taxon>Bacillaceae</taxon>
        <taxon>Oceanobacillus</taxon>
    </lineage>
</organism>
<dbReference type="Pfam" id="PF13279">
    <property type="entry name" value="4HBT_2"/>
    <property type="match status" value="1"/>
</dbReference>
<dbReference type="InterPro" id="IPR029069">
    <property type="entry name" value="HotDog_dom_sf"/>
</dbReference>
<dbReference type="Proteomes" id="UP000052946">
    <property type="component" value="Unassembled WGS sequence"/>
</dbReference>
<dbReference type="RefSeq" id="WP_058950969.1">
    <property type="nucleotide sequence ID" value="NZ_BBXV01000042.1"/>
</dbReference>
<accession>A0A0U9H998</accession>
<reference evidence="1 2" key="2">
    <citation type="journal article" date="2016" name="Genome Announc.">
        <title>Draft Genome Sequence of Oceanobacillus picturae Heshi-B3, Isolated from Fermented Rice Bran in a Traditional Japanese Seafood Dish.</title>
        <authorList>
            <person name="Akuzawa S."/>
            <person name="Nagaoka J."/>
            <person name="Kanekatsu M."/>
            <person name="Kanesaki Y."/>
            <person name="Suzuki T."/>
        </authorList>
    </citation>
    <scope>NUCLEOTIDE SEQUENCE [LARGE SCALE GENOMIC DNA]</scope>
    <source>
        <strain evidence="1 2">Heshi-B3</strain>
    </source>
</reference>
<gene>
    <name evidence="1" type="ORF">OPHB3_3217</name>
</gene>
<dbReference type="Gene3D" id="3.10.129.10">
    <property type="entry name" value="Hotdog Thioesterase"/>
    <property type="match status" value="1"/>
</dbReference>
<reference evidence="2" key="1">
    <citation type="submission" date="2015-07" db="EMBL/GenBank/DDBJ databases">
        <title>Draft Genome Sequence of Oceanobacillus picturae Heshi-B3 that Was Isolated from Fermented Rice Bran with Aging Salted Mackerel, Which Was Named Heshiko as Traditional Fermented Seafood in Japan.</title>
        <authorList>
            <person name="Akuzawa S."/>
            <person name="Nakagawa J."/>
            <person name="Kanekatsu T."/>
            <person name="Kanesaki Y."/>
            <person name="Suzuki T."/>
        </authorList>
    </citation>
    <scope>NUCLEOTIDE SEQUENCE [LARGE SCALE GENOMIC DNA]</scope>
    <source>
        <strain evidence="2">Heshi-B3</strain>
    </source>
</reference>
<evidence type="ECO:0000313" key="2">
    <source>
        <dbReference type="Proteomes" id="UP000052946"/>
    </source>
</evidence>
<sequence>MAEQQPFHYQTVVHQEWVDYNGHMNDAAYAKVFSLAVDAFMANIGLDEASRNYFSYTIFTLETHLCYLQEAHQNEQLNVSIQLLDIDTKRLHVIFTMKNEMNESIATSEQMLMGINTGQERPAPFPAPVANNIEVMWDEDKQLKAPKQVGRTIGIKRKS</sequence>